<evidence type="ECO:0000313" key="3">
    <source>
        <dbReference type="Proteomes" id="UP000017831"/>
    </source>
</evidence>
<dbReference type="AlphaFoldDB" id="U6RNQ9"/>
<dbReference type="GeneID" id="60063215"/>
<dbReference type="PATRIC" id="fig|1121098.3.peg.757"/>
<dbReference type="OrthoDB" id="781284at2"/>
<dbReference type="STRING" id="1121098.HMPREF1534_00740"/>
<dbReference type="RefSeq" id="WP_005937242.1">
    <property type="nucleotide sequence ID" value="NZ_KB890335.1"/>
</dbReference>
<evidence type="ECO:0000256" key="1">
    <source>
        <dbReference type="SAM" id="Phobius"/>
    </source>
</evidence>
<dbReference type="PANTHER" id="PTHR32309">
    <property type="entry name" value="TYROSINE-PROTEIN KINASE"/>
    <property type="match status" value="1"/>
</dbReference>
<dbReference type="eggNOG" id="COG3206">
    <property type="taxonomic scope" value="Bacteria"/>
</dbReference>
<dbReference type="Proteomes" id="UP000017831">
    <property type="component" value="Unassembled WGS sequence"/>
</dbReference>
<evidence type="ECO:0008006" key="4">
    <source>
        <dbReference type="Google" id="ProtNLM"/>
    </source>
</evidence>
<evidence type="ECO:0000313" key="2">
    <source>
        <dbReference type="EMBL" id="EOA57677.1"/>
    </source>
</evidence>
<protein>
    <recommendedName>
        <fullName evidence="4">Polysaccharide chain length determinant N-terminal domain-containing protein</fullName>
    </recommendedName>
</protein>
<accession>U6RNQ9</accession>
<proteinExistence type="predicted"/>
<comment type="caution">
    <text evidence="2">The sequence shown here is derived from an EMBL/GenBank/DDBJ whole genome shotgun (WGS) entry which is preliminary data.</text>
</comment>
<gene>
    <name evidence="2" type="ORF">HMPREF1534_00740</name>
</gene>
<keyword evidence="1" id="KW-1133">Transmembrane helix</keyword>
<feature type="transmembrane region" description="Helical" evidence="1">
    <location>
        <begin position="12"/>
        <end position="32"/>
    </location>
</feature>
<dbReference type="GO" id="GO:0004713">
    <property type="term" value="F:protein tyrosine kinase activity"/>
    <property type="evidence" value="ECO:0007669"/>
    <property type="project" value="TreeGrafter"/>
</dbReference>
<organism evidence="2 3">
    <name type="scientific">Phocaeicola massiliensis B84634 = Timone 84634 = DSM 17679 = JCM 13223</name>
    <dbReference type="NCBI Taxonomy" id="1121098"/>
    <lineage>
        <taxon>Bacteria</taxon>
        <taxon>Pseudomonadati</taxon>
        <taxon>Bacteroidota</taxon>
        <taxon>Bacteroidia</taxon>
        <taxon>Bacteroidales</taxon>
        <taxon>Bacteroidaceae</taxon>
        <taxon>Phocaeicola</taxon>
    </lineage>
</organism>
<dbReference type="InterPro" id="IPR050445">
    <property type="entry name" value="Bact_polysacc_biosynth/exp"/>
</dbReference>
<reference evidence="2 3" key="1">
    <citation type="submission" date="2013-04" db="EMBL/GenBank/DDBJ databases">
        <title>The Genome Sequence of Bacteroides massiliensis DSM 17679.</title>
        <authorList>
            <consortium name="The Broad Institute Genomics Platform"/>
            <person name="Earl A."/>
            <person name="Ward D."/>
            <person name="Feldgarden M."/>
            <person name="Gevers D."/>
            <person name="Martens E."/>
            <person name="Fenner L."/>
            <person name="Roux V."/>
            <person name="Mallet M.N."/>
            <person name="Raoult D."/>
            <person name="Walker B."/>
            <person name="Young S."/>
            <person name="Zeng Q."/>
            <person name="Gargeya S."/>
            <person name="Fitzgerald M."/>
            <person name="Haas B."/>
            <person name="Abouelleil A."/>
            <person name="Allen A.W."/>
            <person name="Alvarado L."/>
            <person name="Arachchi H.M."/>
            <person name="Berlin A.M."/>
            <person name="Chapman S.B."/>
            <person name="Gainer-Dewar J."/>
            <person name="Goldberg J."/>
            <person name="Griggs A."/>
            <person name="Gujja S."/>
            <person name="Hansen M."/>
            <person name="Howarth C."/>
            <person name="Imamovic A."/>
            <person name="Ireland A."/>
            <person name="Larimer J."/>
            <person name="McCowan C."/>
            <person name="Murphy C."/>
            <person name="Pearson M."/>
            <person name="Poon T.W."/>
            <person name="Priest M."/>
            <person name="Roberts A."/>
            <person name="Saif S."/>
            <person name="Shea T."/>
            <person name="Sisk P."/>
            <person name="Sykes S."/>
            <person name="Wortman J."/>
            <person name="Nusbaum C."/>
            <person name="Birren B."/>
        </authorList>
    </citation>
    <scope>NUCLEOTIDE SEQUENCE [LARGE SCALE GENOMIC DNA]</scope>
    <source>
        <strain evidence="3">B84634 / Timone 84634 / DSM 17679 / JCM 13223</strain>
    </source>
</reference>
<keyword evidence="1" id="KW-0812">Transmembrane</keyword>
<keyword evidence="3" id="KW-1185">Reference proteome</keyword>
<dbReference type="HOGENOM" id="CLU_022010_1_0_10"/>
<dbReference type="EMBL" id="AQHY01000008">
    <property type="protein sequence ID" value="EOA57677.1"/>
    <property type="molecule type" value="Genomic_DNA"/>
</dbReference>
<feature type="transmembrane region" description="Helical" evidence="1">
    <location>
        <begin position="468"/>
        <end position="491"/>
    </location>
</feature>
<keyword evidence="1" id="KW-0472">Membrane</keyword>
<sequence>MELFKYIVRFFYRIRWWMVIFPCIAGVIAWFMTRDLEKTYDVKTTIFTGIISGYNVDVTDSRNAGVHLSNLMNIITTERTLKIVSLKLLARCLVYGDAEKNTSYISAEHYQQLVGSVPREMRALIDKQNEEKTYNKLVAFERPSVNNFIYRLLNYTHPYFSIPLLSQNIKVARLGNSDMIEIAYSSNDPGIAYNTLDILNEEFVKQYHELRYGETDNVIKFFQEELARLGKMLTSAEDSLIEYNIEHRIINYGEQTKQVAGMDASYQMMDNDLLITYSTSKALIDFYEYKLGDIAKAIRTNNLFLNKLQQISQLNTKISTMEITPDQKNQQVLENEKGVLNDAEKSINDIAMQLSAESASTNNVPYETLISQWLEQVVLMEKTKAQMDTRDIMREKIDRDFLYFSPIGATLGRKERHIGFVESNYMSTMGALNAAILRQKNLEMTSASLKIMNPPLFPLTSSPTNARMIILSSILGTLLFIIGYFLIIEILDRTLRDKIRTQRITGSTVIGAYPKDSALRYRRYNKAIDEMAIKQLSTSLLPHLSVSKQRIINLLSTEEKDGKTHIALALEQYWTSIGLDVRRITYDEDFLSEDSLYVQANNIKDLCPDLGKDEILLIEYPVLKSNPIPPTLLNEASVNLMIVRANRTWKDIDQLMYKRLLQAKNEQIPLFFYLTQAGRNTVEEFTGQLPPYTRFKNMEYRLFQLGLTAVEYNKK</sequence>
<dbReference type="GO" id="GO:0005886">
    <property type="term" value="C:plasma membrane"/>
    <property type="evidence" value="ECO:0007669"/>
    <property type="project" value="TreeGrafter"/>
</dbReference>
<dbReference type="PANTHER" id="PTHR32309:SF13">
    <property type="entry name" value="FERRIC ENTEROBACTIN TRANSPORT PROTEIN FEPE"/>
    <property type="match status" value="1"/>
</dbReference>
<name>U6RNQ9_9BACT</name>